<feature type="domain" description="HAMP" evidence="10">
    <location>
        <begin position="310"/>
        <end position="363"/>
    </location>
</feature>
<comment type="subcellular location">
    <subcellularLocation>
        <location evidence="1">Cell inner membrane</location>
        <topology evidence="1">Multi-pass membrane protein</topology>
    </subcellularLocation>
</comment>
<dbReference type="Gene3D" id="3.30.450.20">
    <property type="entry name" value="PAS domain"/>
    <property type="match status" value="1"/>
</dbReference>
<dbReference type="PRINTS" id="PR00260">
    <property type="entry name" value="CHEMTRNSDUCR"/>
</dbReference>
<reference evidence="11" key="2">
    <citation type="submission" date="2020-09" db="EMBL/GenBank/DDBJ databases">
        <authorList>
            <person name="Sun Q."/>
            <person name="Sedlacek I."/>
        </authorList>
    </citation>
    <scope>NUCLEOTIDE SEQUENCE</scope>
    <source>
        <strain evidence="11">CCM 7684</strain>
    </source>
</reference>
<organism evidence="11 12">
    <name type="scientific">Agaricicola taiwanensis</name>
    <dbReference type="NCBI Taxonomy" id="591372"/>
    <lineage>
        <taxon>Bacteria</taxon>
        <taxon>Pseudomonadati</taxon>
        <taxon>Pseudomonadota</taxon>
        <taxon>Alphaproteobacteria</taxon>
        <taxon>Rhodobacterales</taxon>
        <taxon>Paracoccaceae</taxon>
        <taxon>Agaricicola</taxon>
    </lineage>
</organism>
<keyword evidence="2" id="KW-1003">Cell membrane</keyword>
<dbReference type="RefSeq" id="WP_229729449.1">
    <property type="nucleotide sequence ID" value="NZ_BMCP01000003.1"/>
</dbReference>
<evidence type="ECO:0000256" key="4">
    <source>
        <dbReference type="ARBA" id="ARBA00029447"/>
    </source>
</evidence>
<accession>A0A8J2YJV1</accession>
<dbReference type="SUPFAM" id="SSF103190">
    <property type="entry name" value="Sensory domain-like"/>
    <property type="match status" value="1"/>
</dbReference>
<dbReference type="Pfam" id="PF00015">
    <property type="entry name" value="MCPsignal"/>
    <property type="match status" value="1"/>
</dbReference>
<name>A0A8J2YJV1_9RHOB</name>
<evidence type="ECO:0000259" key="10">
    <source>
        <dbReference type="PROSITE" id="PS50885"/>
    </source>
</evidence>
<reference evidence="11" key="1">
    <citation type="journal article" date="2014" name="Int. J. Syst. Evol. Microbiol.">
        <title>Complete genome sequence of Corynebacterium casei LMG S-19264T (=DSM 44701T), isolated from a smear-ripened cheese.</title>
        <authorList>
            <consortium name="US DOE Joint Genome Institute (JGI-PGF)"/>
            <person name="Walter F."/>
            <person name="Albersmeier A."/>
            <person name="Kalinowski J."/>
            <person name="Ruckert C."/>
        </authorList>
    </citation>
    <scope>NUCLEOTIDE SEQUENCE</scope>
    <source>
        <strain evidence="11">CCM 7684</strain>
    </source>
</reference>
<dbReference type="InterPro" id="IPR029151">
    <property type="entry name" value="Sensor-like_sf"/>
</dbReference>
<dbReference type="InterPro" id="IPR003660">
    <property type="entry name" value="HAMP_dom"/>
</dbReference>
<dbReference type="PROSITE" id="PS50111">
    <property type="entry name" value="CHEMOTAXIS_TRANSDUC_2"/>
    <property type="match status" value="1"/>
</dbReference>
<dbReference type="Gene3D" id="1.10.287.950">
    <property type="entry name" value="Methyl-accepting chemotaxis protein"/>
    <property type="match status" value="1"/>
</dbReference>
<evidence type="ECO:0000256" key="5">
    <source>
        <dbReference type="PROSITE-ProRule" id="PRU00284"/>
    </source>
</evidence>
<keyword evidence="2" id="KW-0997">Cell inner membrane</keyword>
<proteinExistence type="inferred from homology"/>
<dbReference type="InterPro" id="IPR029150">
    <property type="entry name" value="dCache_3"/>
</dbReference>
<evidence type="ECO:0000256" key="3">
    <source>
        <dbReference type="ARBA" id="ARBA00023224"/>
    </source>
</evidence>
<sequence>MSVLEKVRIRTIGSKLMLATTATALAAACAVGLASYMQQNDLVDMAIEQNLSSDYQSITDAMAEQGQRAMGVAYSFANDPVVADAFVSGDRAKLLAAYAAVTPVLKSELNLALISFHKPTGDNLVRLHAPDVFGDNVFGRRLMLADVAKQGKPLVGIEPGRDSVSIFASVPVIKDGVTVGIVDIGAPLGAAFLADVKKRFDVDVSMNAVSGDEVKSISSTFEQKTLLDPAAHKEASTELIHWRSDDMGDRPVAVLAGPLKNYSGKPIGSIELVMDRSEFAAARSSAMMALALVLLGVAAVGTGVAVLLTRHLGTPIRGLTGAMARLAKGEWDAEVPGITRSDEIGEMAKAVLVFKENGIENERMTAEREAENQAKMRRAQKLDELTKAFERNVTELTGSLSSAATEMEASAQSMTAIASQTNSQSVTVASAAEQTSANVQTVASATEELSISVREIVTQISQSSQIAGRAVEGAQRTNTMVQSLSDTADKIGDVVALINSIAAQTNLLALNATIEAARAGEAGKGFAVVASEVKELAGQTSKATDEIGARVTEVQTATREAIAAIQEISKTINDMSQISATIAAAMEEQGAATSEIARNVQEAARGTEQVTGNIGDVRRGAGETGTAASQVLSAAQQLARHSSDLGRELDTFLTGVKAA</sequence>
<dbReference type="InterPro" id="IPR004089">
    <property type="entry name" value="MCPsignal_dom"/>
</dbReference>
<dbReference type="PROSITE" id="PS50192">
    <property type="entry name" value="T_SNARE"/>
    <property type="match status" value="1"/>
</dbReference>
<keyword evidence="3 5" id="KW-0807">Transducer</keyword>
<dbReference type="GO" id="GO:0006935">
    <property type="term" value="P:chemotaxis"/>
    <property type="evidence" value="ECO:0007669"/>
    <property type="project" value="InterPro"/>
</dbReference>
<gene>
    <name evidence="11" type="ORF">GCM10007276_27930</name>
</gene>
<dbReference type="GO" id="GO:0007165">
    <property type="term" value="P:signal transduction"/>
    <property type="evidence" value="ECO:0007669"/>
    <property type="project" value="UniProtKB-KW"/>
</dbReference>
<dbReference type="GO" id="GO:0004888">
    <property type="term" value="F:transmembrane signaling receptor activity"/>
    <property type="evidence" value="ECO:0007669"/>
    <property type="project" value="InterPro"/>
</dbReference>
<feature type="chain" id="PRO_5035269555" evidence="7">
    <location>
        <begin position="27"/>
        <end position="659"/>
    </location>
</feature>
<dbReference type="SMART" id="SM00283">
    <property type="entry name" value="MA"/>
    <property type="match status" value="1"/>
</dbReference>
<evidence type="ECO:0000313" key="11">
    <source>
        <dbReference type="EMBL" id="GGE49212.1"/>
    </source>
</evidence>
<evidence type="ECO:0000259" key="9">
    <source>
        <dbReference type="PROSITE" id="PS50192"/>
    </source>
</evidence>
<feature type="domain" description="T-SNARE coiled-coil homology" evidence="9">
    <location>
        <begin position="555"/>
        <end position="617"/>
    </location>
</feature>
<dbReference type="SUPFAM" id="SSF58104">
    <property type="entry name" value="Methyl-accepting chemotaxis protein (MCP) signaling domain"/>
    <property type="match status" value="1"/>
</dbReference>
<evidence type="ECO:0000256" key="2">
    <source>
        <dbReference type="ARBA" id="ARBA00022519"/>
    </source>
</evidence>
<evidence type="ECO:0000313" key="12">
    <source>
        <dbReference type="Proteomes" id="UP000602745"/>
    </source>
</evidence>
<dbReference type="PROSITE" id="PS51257">
    <property type="entry name" value="PROKAR_LIPOPROTEIN"/>
    <property type="match status" value="1"/>
</dbReference>
<dbReference type="CDD" id="cd06225">
    <property type="entry name" value="HAMP"/>
    <property type="match status" value="1"/>
</dbReference>
<keyword evidence="6" id="KW-0812">Transmembrane</keyword>
<dbReference type="PANTHER" id="PTHR32089">
    <property type="entry name" value="METHYL-ACCEPTING CHEMOTAXIS PROTEIN MCPB"/>
    <property type="match status" value="1"/>
</dbReference>
<dbReference type="EMBL" id="BMCP01000003">
    <property type="protein sequence ID" value="GGE49212.1"/>
    <property type="molecule type" value="Genomic_DNA"/>
</dbReference>
<feature type="transmembrane region" description="Helical" evidence="6">
    <location>
        <begin position="286"/>
        <end position="308"/>
    </location>
</feature>
<evidence type="ECO:0000256" key="1">
    <source>
        <dbReference type="ARBA" id="ARBA00004429"/>
    </source>
</evidence>
<keyword evidence="6" id="KW-0472">Membrane</keyword>
<dbReference type="Pfam" id="PF00672">
    <property type="entry name" value="HAMP"/>
    <property type="match status" value="1"/>
</dbReference>
<dbReference type="AlphaFoldDB" id="A0A8J2YJV1"/>
<evidence type="ECO:0000256" key="6">
    <source>
        <dbReference type="SAM" id="Phobius"/>
    </source>
</evidence>
<dbReference type="InterPro" id="IPR004090">
    <property type="entry name" value="Chemotax_Me-accpt_rcpt"/>
</dbReference>
<keyword evidence="6" id="KW-1133">Transmembrane helix</keyword>
<keyword evidence="12" id="KW-1185">Reference proteome</keyword>
<dbReference type="Gene3D" id="6.10.340.10">
    <property type="match status" value="1"/>
</dbReference>
<feature type="domain" description="Methyl-accepting transducer" evidence="8">
    <location>
        <begin position="403"/>
        <end position="639"/>
    </location>
</feature>
<dbReference type="GO" id="GO:0005886">
    <property type="term" value="C:plasma membrane"/>
    <property type="evidence" value="ECO:0007669"/>
    <property type="project" value="UniProtKB-SubCell"/>
</dbReference>
<protein>
    <submittedName>
        <fullName evidence="11">Methyl-accepting chemotaxis protein</fullName>
    </submittedName>
</protein>
<dbReference type="SMART" id="SM00304">
    <property type="entry name" value="HAMP"/>
    <property type="match status" value="1"/>
</dbReference>
<keyword evidence="7" id="KW-0732">Signal</keyword>
<dbReference type="PROSITE" id="PS50885">
    <property type="entry name" value="HAMP"/>
    <property type="match status" value="1"/>
</dbReference>
<feature type="signal peptide" evidence="7">
    <location>
        <begin position="1"/>
        <end position="26"/>
    </location>
</feature>
<dbReference type="Pfam" id="PF14827">
    <property type="entry name" value="dCache_3"/>
    <property type="match status" value="1"/>
</dbReference>
<dbReference type="Proteomes" id="UP000602745">
    <property type="component" value="Unassembled WGS sequence"/>
</dbReference>
<comment type="similarity">
    <text evidence="4">Belongs to the methyl-accepting chemotaxis (MCP) protein family.</text>
</comment>
<dbReference type="PANTHER" id="PTHR32089:SF112">
    <property type="entry name" value="LYSOZYME-LIKE PROTEIN-RELATED"/>
    <property type="match status" value="1"/>
</dbReference>
<evidence type="ECO:0000259" key="8">
    <source>
        <dbReference type="PROSITE" id="PS50111"/>
    </source>
</evidence>
<dbReference type="InterPro" id="IPR000727">
    <property type="entry name" value="T_SNARE_dom"/>
</dbReference>
<evidence type="ECO:0000256" key="7">
    <source>
        <dbReference type="SAM" id="SignalP"/>
    </source>
</evidence>
<comment type="caution">
    <text evidence="11">The sequence shown here is derived from an EMBL/GenBank/DDBJ whole genome shotgun (WGS) entry which is preliminary data.</text>
</comment>